<keyword evidence="9" id="KW-1185">Reference proteome</keyword>
<dbReference type="EMBL" id="JAERRG010000006">
    <property type="protein sequence ID" value="MBL1114094.1"/>
    <property type="molecule type" value="Genomic_DNA"/>
</dbReference>
<evidence type="ECO:0000256" key="2">
    <source>
        <dbReference type="ARBA" id="ARBA00022801"/>
    </source>
</evidence>
<gene>
    <name evidence="8" type="ORF">JK364_17085</name>
</gene>
<evidence type="ECO:0000256" key="6">
    <source>
        <dbReference type="SAM" id="MobiDB-lite"/>
    </source>
</evidence>
<dbReference type="Gene3D" id="3.40.50.300">
    <property type="entry name" value="P-loop containing nucleotide triphosphate hydrolases"/>
    <property type="match status" value="3"/>
</dbReference>
<comment type="caution">
    <text evidence="8">The sequence shown here is derived from an EMBL/GenBank/DDBJ whole genome shotgun (WGS) entry which is preliminary data.</text>
</comment>
<evidence type="ECO:0000256" key="5">
    <source>
        <dbReference type="PROSITE-ProRule" id="PRU00560"/>
    </source>
</evidence>
<dbReference type="InterPro" id="IPR014016">
    <property type="entry name" value="UvrD-like_ATP-bd"/>
</dbReference>
<evidence type="ECO:0000256" key="1">
    <source>
        <dbReference type="ARBA" id="ARBA00022741"/>
    </source>
</evidence>
<feature type="region of interest" description="Disordered" evidence="6">
    <location>
        <begin position="739"/>
        <end position="769"/>
    </location>
</feature>
<dbReference type="Proteomes" id="UP000621510">
    <property type="component" value="Unassembled WGS sequence"/>
</dbReference>
<dbReference type="RefSeq" id="WP_201851953.1">
    <property type="nucleotide sequence ID" value="NZ_JAERRG010000006.1"/>
</dbReference>
<feature type="compositionally biased region" description="Low complexity" evidence="6">
    <location>
        <begin position="740"/>
        <end position="756"/>
    </location>
</feature>
<protein>
    <submittedName>
        <fullName evidence="8">AAA family ATPase</fullName>
    </submittedName>
</protein>
<dbReference type="PANTHER" id="PTHR11070:SF45">
    <property type="entry name" value="DNA 3'-5' HELICASE"/>
    <property type="match status" value="1"/>
</dbReference>
<dbReference type="InterPro" id="IPR027417">
    <property type="entry name" value="P-loop_NTPase"/>
</dbReference>
<feature type="domain" description="UvrD-like helicase ATP-binding" evidence="7">
    <location>
        <begin position="180"/>
        <end position="598"/>
    </location>
</feature>
<evidence type="ECO:0000256" key="4">
    <source>
        <dbReference type="ARBA" id="ARBA00022840"/>
    </source>
</evidence>
<keyword evidence="2 5" id="KW-0378">Hydrolase</keyword>
<keyword evidence="1 5" id="KW-0547">Nucleotide-binding</keyword>
<reference evidence="8 9" key="1">
    <citation type="submission" date="2021-01" db="EMBL/GenBank/DDBJ databases">
        <title>WGS of actinomycetes isolated from Thailand.</title>
        <authorList>
            <person name="Thawai C."/>
        </authorList>
    </citation>
    <scope>NUCLEOTIDE SEQUENCE [LARGE SCALE GENOMIC DNA]</scope>
    <source>
        <strain evidence="8 9">CA3R110</strain>
    </source>
</reference>
<dbReference type="PANTHER" id="PTHR11070">
    <property type="entry name" value="UVRD / RECB / PCRA DNA HELICASE FAMILY MEMBER"/>
    <property type="match status" value="1"/>
</dbReference>
<sequence>MSNEEWDREQEFLDLLNGRLAELRARAEESVTEALSLEGTTFQARLERDVLVAERSGLLAAFEAGERGLCFGRLLFRDDRDYHIGRIGIRRDDADRTPLVIDWRADVARPFYLATGHTPMGLRRRRHITTEGPKITGLHDEILDLSDTIRTGHEGSDADAVLLAALDAARTGRMHDIVQTIQAEQDQIIRAPHHGVHVVEGGPGTGKTVVALHRAAYLLYAHRESLARRAVLIVGPNPAFLGYIGEVLPSLGETGVLLATLGELFPGVTATGTDTPAAAEVKGRPEMADALARFVRDRQTLPDPAIVIEHDDGDLVLDRDIASEAGHKARETGLPHNLARPHFAFRVIDALTDQLVDRIGADPLGGPNLLGPDDVAQLGKAIAVNPEVHAAIAELWPALTPRQLVADFLGDPVHVSDADAAAIRRTDGEWTPADVPLLDEAAELLGHDDAAARAAAEAERQERIEYAQGVLDLSYGSRTLEFEDREDEESEVLAAHDLIDAERLADRAEERDHRSAAERAAADRTWAFGHIIVDEAQELSAMAWRLLMRRSPTRSMTLVGDPAQTAEPGGCGSWSSILEPYVGDRWEHSRLGVNYRTPTEIMDVAARVARTVDPAFQPPRSVRATGVRPWAEHTGDLPGAVSSAVARETRTEGRLAVIAPKDRHDTLSAALPQASTGRSPDLTSAVVLLDPRQAKGLEFDTVIVAEPAEFGTSDLYVALTRATQRLGVVHTGPLPEGLRDLAGTADPAGPADLPDAVGHEVVGGSERRG</sequence>
<keyword evidence="3 5" id="KW-0347">Helicase</keyword>
<keyword evidence="4 5" id="KW-0067">ATP-binding</keyword>
<dbReference type="SUPFAM" id="SSF52540">
    <property type="entry name" value="P-loop containing nucleoside triphosphate hydrolases"/>
    <property type="match status" value="1"/>
</dbReference>
<feature type="binding site" evidence="5">
    <location>
        <begin position="201"/>
        <end position="208"/>
    </location>
    <ligand>
        <name>ATP</name>
        <dbReference type="ChEBI" id="CHEBI:30616"/>
    </ligand>
</feature>
<proteinExistence type="predicted"/>
<organism evidence="8 9">
    <name type="scientific">Streptomyces endocoffeicus</name>
    <dbReference type="NCBI Taxonomy" id="2898945"/>
    <lineage>
        <taxon>Bacteria</taxon>
        <taxon>Bacillati</taxon>
        <taxon>Actinomycetota</taxon>
        <taxon>Actinomycetes</taxon>
        <taxon>Kitasatosporales</taxon>
        <taxon>Streptomycetaceae</taxon>
        <taxon>Streptomyces</taxon>
    </lineage>
</organism>
<name>A0ABS1PNV9_9ACTN</name>
<dbReference type="PROSITE" id="PS51198">
    <property type="entry name" value="UVRD_HELICASE_ATP_BIND"/>
    <property type="match status" value="1"/>
</dbReference>
<evidence type="ECO:0000313" key="8">
    <source>
        <dbReference type="EMBL" id="MBL1114094.1"/>
    </source>
</evidence>
<evidence type="ECO:0000259" key="7">
    <source>
        <dbReference type="PROSITE" id="PS51198"/>
    </source>
</evidence>
<dbReference type="Pfam" id="PF13538">
    <property type="entry name" value="UvrD_C_2"/>
    <property type="match status" value="1"/>
</dbReference>
<dbReference type="InterPro" id="IPR000212">
    <property type="entry name" value="DNA_helicase_UvrD/REP"/>
</dbReference>
<accession>A0ABS1PNV9</accession>
<evidence type="ECO:0000256" key="3">
    <source>
        <dbReference type="ARBA" id="ARBA00022806"/>
    </source>
</evidence>
<dbReference type="InterPro" id="IPR027785">
    <property type="entry name" value="UvrD-like_helicase_C"/>
</dbReference>
<evidence type="ECO:0000313" key="9">
    <source>
        <dbReference type="Proteomes" id="UP000621510"/>
    </source>
</evidence>